<evidence type="ECO:0000259" key="9">
    <source>
        <dbReference type="PROSITE" id="PS50026"/>
    </source>
</evidence>
<dbReference type="InParanoid" id="A0A3P9A772"/>
<dbReference type="GO" id="GO:0005509">
    <property type="term" value="F:calcium ion binding"/>
    <property type="evidence" value="ECO:0007669"/>
    <property type="project" value="InterPro"/>
</dbReference>
<dbReference type="STRING" id="8010.ENSELUP00000036488"/>
<evidence type="ECO:0000256" key="7">
    <source>
        <dbReference type="ARBA" id="ARBA00023180"/>
    </source>
</evidence>
<dbReference type="CDD" id="cd00054">
    <property type="entry name" value="EGF_CA"/>
    <property type="match status" value="5"/>
</dbReference>
<dbReference type="Pfam" id="PF07645">
    <property type="entry name" value="EGF_CA"/>
    <property type="match status" value="3"/>
</dbReference>
<dbReference type="InterPro" id="IPR049883">
    <property type="entry name" value="NOTCH1_EGF-like"/>
</dbReference>
<dbReference type="InterPro" id="IPR009030">
    <property type="entry name" value="Growth_fac_rcpt_cys_sf"/>
</dbReference>
<evidence type="ECO:0000313" key="10">
    <source>
        <dbReference type="Ensembl" id="ENSELUP00000036488.3"/>
    </source>
</evidence>
<dbReference type="Proteomes" id="UP000265140">
    <property type="component" value="Chromosome 6"/>
</dbReference>
<dbReference type="Bgee" id="ENSELUG00000000596">
    <property type="expression patterns" value="Expressed in ovary and 2 other cell types or tissues"/>
</dbReference>
<keyword evidence="2" id="KW-0964">Secreted</keyword>
<name>A0A3P9A772_ESOLU</name>
<dbReference type="Pfam" id="PF12947">
    <property type="entry name" value="EGF_3"/>
    <property type="match status" value="2"/>
</dbReference>
<evidence type="ECO:0000313" key="11">
    <source>
        <dbReference type="Proteomes" id="UP000265140"/>
    </source>
</evidence>
<dbReference type="SMART" id="SM00181">
    <property type="entry name" value="EGF"/>
    <property type="match status" value="5"/>
</dbReference>
<dbReference type="PROSITE" id="PS01186">
    <property type="entry name" value="EGF_2"/>
    <property type="match status" value="1"/>
</dbReference>
<dbReference type="PROSITE" id="PS00010">
    <property type="entry name" value="ASX_HYDROXYL"/>
    <property type="match status" value="5"/>
</dbReference>
<feature type="domain" description="EGF-like" evidence="9">
    <location>
        <begin position="157"/>
        <end position="195"/>
    </location>
</feature>
<keyword evidence="5" id="KW-0677">Repeat</keyword>
<dbReference type="PROSITE" id="PS01187">
    <property type="entry name" value="EGF_CA"/>
    <property type="match status" value="2"/>
</dbReference>
<dbReference type="SMART" id="SM00179">
    <property type="entry name" value="EGF_CA"/>
    <property type="match status" value="5"/>
</dbReference>
<keyword evidence="3 8" id="KW-0245">EGF-like domain</keyword>
<dbReference type="PANTHER" id="PTHR24034:SF204">
    <property type="entry name" value="ADHESION G PROTEIN-COUPLED RECEPTOR E1"/>
    <property type="match status" value="1"/>
</dbReference>
<evidence type="ECO:0000256" key="1">
    <source>
        <dbReference type="ARBA" id="ARBA00004613"/>
    </source>
</evidence>
<evidence type="ECO:0000256" key="2">
    <source>
        <dbReference type="ARBA" id="ARBA00022525"/>
    </source>
</evidence>
<proteinExistence type="predicted"/>
<dbReference type="GO" id="GO:0005576">
    <property type="term" value="C:extracellular region"/>
    <property type="evidence" value="ECO:0007669"/>
    <property type="project" value="UniProtKB-SubCell"/>
</dbReference>
<dbReference type="GO" id="GO:0030855">
    <property type="term" value="P:epithelial cell differentiation"/>
    <property type="evidence" value="ECO:0007669"/>
    <property type="project" value="UniProtKB-ARBA"/>
</dbReference>
<dbReference type="PROSITE" id="PS50026">
    <property type="entry name" value="EGF_3"/>
    <property type="match status" value="5"/>
</dbReference>
<reference evidence="11" key="1">
    <citation type="journal article" date="2014" name="PLoS ONE">
        <title>The genome and linkage map of the northern pike (Esox lucius): conserved synteny revealed between the salmonid sister group and the Neoteleostei.</title>
        <authorList>
            <person name="Rondeau E.B."/>
            <person name="Minkley D.R."/>
            <person name="Leong J.S."/>
            <person name="Messmer A.M."/>
            <person name="Jantzen J.R."/>
            <person name="von Schalburg K.R."/>
            <person name="Lemon C."/>
            <person name="Bird N.H."/>
            <person name="Koop B.F."/>
        </authorList>
    </citation>
    <scope>NUCLEOTIDE SEQUENCE</scope>
</reference>
<feature type="domain" description="EGF-like" evidence="9">
    <location>
        <begin position="203"/>
        <end position="240"/>
    </location>
</feature>
<dbReference type="GeneTree" id="ENSGT00940000164251"/>
<evidence type="ECO:0000256" key="6">
    <source>
        <dbReference type="ARBA" id="ARBA00023157"/>
    </source>
</evidence>
<dbReference type="OMA" id="SHRCDIN"/>
<organism evidence="10 11">
    <name type="scientific">Esox lucius</name>
    <name type="common">Northern pike</name>
    <dbReference type="NCBI Taxonomy" id="8010"/>
    <lineage>
        <taxon>Eukaryota</taxon>
        <taxon>Metazoa</taxon>
        <taxon>Chordata</taxon>
        <taxon>Craniata</taxon>
        <taxon>Vertebrata</taxon>
        <taxon>Euteleostomi</taxon>
        <taxon>Actinopterygii</taxon>
        <taxon>Neopterygii</taxon>
        <taxon>Teleostei</taxon>
        <taxon>Protacanthopterygii</taxon>
        <taxon>Esociformes</taxon>
        <taxon>Esocidae</taxon>
        <taxon>Esox</taxon>
    </lineage>
</organism>
<protein>
    <recommendedName>
        <fullName evidence="9">EGF-like domain-containing protein</fullName>
    </recommendedName>
</protein>
<dbReference type="InterPro" id="IPR000742">
    <property type="entry name" value="EGF"/>
</dbReference>
<dbReference type="Gene3D" id="2.10.25.10">
    <property type="entry name" value="Laminin"/>
    <property type="match status" value="5"/>
</dbReference>
<dbReference type="Ensembl" id="ENSELUT00000025151.3">
    <property type="protein sequence ID" value="ENSELUP00000036488.3"/>
    <property type="gene ID" value="ENSELUG00000000596.3"/>
</dbReference>
<dbReference type="FunFam" id="2.10.25.10:FF:000014">
    <property type="entry name" value="Latent-transforming growth factor beta-binding protein 3"/>
    <property type="match status" value="2"/>
</dbReference>
<dbReference type="InterPro" id="IPR050751">
    <property type="entry name" value="ECM_structural_protein"/>
</dbReference>
<dbReference type="FunFam" id="2.10.25.10:FF:000038">
    <property type="entry name" value="Fibrillin 2"/>
    <property type="match status" value="2"/>
</dbReference>
<feature type="domain" description="EGF-like" evidence="9">
    <location>
        <begin position="33"/>
        <end position="71"/>
    </location>
</feature>
<comment type="subcellular location">
    <subcellularLocation>
        <location evidence="1">Secreted</location>
    </subcellularLocation>
</comment>
<dbReference type="InterPro" id="IPR000152">
    <property type="entry name" value="EGF-type_Asp/Asn_hydroxyl_site"/>
</dbReference>
<evidence type="ECO:0000256" key="5">
    <source>
        <dbReference type="ARBA" id="ARBA00022737"/>
    </source>
</evidence>
<dbReference type="InterPro" id="IPR024731">
    <property type="entry name" value="NELL2-like_EGF"/>
</dbReference>
<accession>A0A3P9A772</accession>
<evidence type="ECO:0000256" key="8">
    <source>
        <dbReference type="PROSITE-ProRule" id="PRU00076"/>
    </source>
</evidence>
<feature type="domain" description="EGF-like" evidence="9">
    <location>
        <begin position="74"/>
        <end position="117"/>
    </location>
</feature>
<dbReference type="PANTHER" id="PTHR24034">
    <property type="entry name" value="EGF-LIKE DOMAIN-CONTAINING PROTEIN"/>
    <property type="match status" value="1"/>
</dbReference>
<keyword evidence="6" id="KW-1015">Disulfide bond</keyword>
<dbReference type="InterPro" id="IPR018097">
    <property type="entry name" value="EGF_Ca-bd_CS"/>
</dbReference>
<dbReference type="InterPro" id="IPR001881">
    <property type="entry name" value="EGF-like_Ca-bd_dom"/>
</dbReference>
<evidence type="ECO:0000256" key="4">
    <source>
        <dbReference type="ARBA" id="ARBA00022729"/>
    </source>
</evidence>
<keyword evidence="7" id="KW-0325">Glycoprotein</keyword>
<evidence type="ECO:0000256" key="3">
    <source>
        <dbReference type="ARBA" id="ARBA00022536"/>
    </source>
</evidence>
<reference evidence="10" key="3">
    <citation type="submission" date="2025-08" db="UniProtKB">
        <authorList>
            <consortium name="Ensembl"/>
        </authorList>
    </citation>
    <scope>IDENTIFICATION</scope>
</reference>
<keyword evidence="11" id="KW-1185">Reference proteome</keyword>
<feature type="domain" description="EGF-like" evidence="9">
    <location>
        <begin position="118"/>
        <end position="156"/>
    </location>
</feature>
<dbReference type="AlphaFoldDB" id="A0A3P9A772"/>
<reference evidence="10" key="2">
    <citation type="submission" date="2020-02" db="EMBL/GenBank/DDBJ databases">
        <title>Esox lucius (northern pike) genome, fEsoLuc1, primary haplotype.</title>
        <authorList>
            <person name="Myers G."/>
            <person name="Karagic N."/>
            <person name="Meyer A."/>
            <person name="Pippel M."/>
            <person name="Reichard M."/>
            <person name="Winkler S."/>
            <person name="Tracey A."/>
            <person name="Sims Y."/>
            <person name="Howe K."/>
            <person name="Rhie A."/>
            <person name="Formenti G."/>
            <person name="Durbin R."/>
            <person name="Fedrigo O."/>
            <person name="Jarvis E.D."/>
        </authorList>
    </citation>
    <scope>NUCLEOTIDE SEQUENCE [LARGE SCALE GENOMIC DNA]</scope>
</reference>
<comment type="caution">
    <text evidence="8">Lacks conserved residue(s) required for the propagation of feature annotation.</text>
</comment>
<keyword evidence="4" id="KW-0732">Signal</keyword>
<dbReference type="SUPFAM" id="SSF57184">
    <property type="entry name" value="Growth factor receptor domain"/>
    <property type="match status" value="2"/>
</dbReference>
<reference evidence="10" key="4">
    <citation type="submission" date="2025-09" db="UniProtKB">
        <authorList>
            <consortium name="Ensembl"/>
        </authorList>
    </citation>
    <scope>IDENTIFICATION</scope>
</reference>
<sequence>MIDVFQLTDSLCLSLWSLSSDVDECESGDLECNIDECQTQHGSCHPFASCLNTAGSFDCTCPPGTEGTGFECQDVDECAENSSLPHNCSLLALCNNMEGSYHCICQEGFQGDGFFCEDVNECLSPLTCKGNMTCHNTPGGYNCTCTLGVTYDTACLDVDECGPLGGAPCMEHSVCKNTIGSFLCSCLPGYQPRAQGNETACEDIDECLFNSTCRGDHMCVNLLGTYRCECPDGYHEEEGACVDTDECGNGNGERALPQTDELSLPSS</sequence>